<dbReference type="InterPro" id="IPR002711">
    <property type="entry name" value="HNH"/>
</dbReference>
<keyword evidence="3" id="KW-0255">Endonuclease</keyword>
<evidence type="ECO:0000313" key="4">
    <source>
        <dbReference type="Proteomes" id="UP000589520"/>
    </source>
</evidence>
<keyword evidence="4" id="KW-1185">Reference proteome</keyword>
<dbReference type="PANTHER" id="PTHR45766:SF6">
    <property type="entry name" value="SWI_SNF-RELATED MATRIX-ASSOCIATED ACTIN-DEPENDENT REGULATOR OF CHROMATIN SUBFAMILY A-LIKE PROTEIN 1"/>
    <property type="match status" value="1"/>
</dbReference>
<dbReference type="GO" id="GO:0016787">
    <property type="term" value="F:hydrolase activity"/>
    <property type="evidence" value="ECO:0007669"/>
    <property type="project" value="UniProtKB-KW"/>
</dbReference>
<reference evidence="3 4" key="1">
    <citation type="submission" date="2020-07" db="EMBL/GenBank/DDBJ databases">
        <title>Genomic Encyclopedia of Type Strains, Phase IV (KMG-V): Genome sequencing to study the core and pangenomes of soil and plant-associated prokaryotes.</title>
        <authorList>
            <person name="Whitman W."/>
        </authorList>
    </citation>
    <scope>NUCLEOTIDE SEQUENCE [LARGE SCALE GENOMIC DNA]</scope>
    <source>
        <strain evidence="3 4">X4EP2</strain>
    </source>
</reference>
<dbReference type="Pfam" id="PF01844">
    <property type="entry name" value="HNH"/>
    <property type="match status" value="1"/>
</dbReference>
<dbReference type="GO" id="GO:0003676">
    <property type="term" value="F:nucleic acid binding"/>
    <property type="evidence" value="ECO:0007669"/>
    <property type="project" value="InterPro"/>
</dbReference>
<dbReference type="InterPro" id="IPR003615">
    <property type="entry name" value="HNH_nuc"/>
</dbReference>
<dbReference type="RefSeq" id="WP_179489420.1">
    <property type="nucleotide sequence ID" value="NZ_JACCCW010000001.1"/>
</dbReference>
<organism evidence="3 4">
    <name type="scientific">Granulicella arctica</name>
    <dbReference type="NCBI Taxonomy" id="940613"/>
    <lineage>
        <taxon>Bacteria</taxon>
        <taxon>Pseudomonadati</taxon>
        <taxon>Acidobacteriota</taxon>
        <taxon>Terriglobia</taxon>
        <taxon>Terriglobales</taxon>
        <taxon>Acidobacteriaceae</taxon>
        <taxon>Granulicella</taxon>
    </lineage>
</organism>
<evidence type="ECO:0000259" key="2">
    <source>
        <dbReference type="Pfam" id="PF01844"/>
    </source>
</evidence>
<dbReference type="GO" id="GO:0006281">
    <property type="term" value="P:DNA repair"/>
    <property type="evidence" value="ECO:0007669"/>
    <property type="project" value="TreeGrafter"/>
</dbReference>
<protein>
    <submittedName>
        <fullName evidence="3">5-methylcytosine-specific restriction endonuclease McrA</fullName>
    </submittedName>
</protein>
<dbReference type="AlphaFoldDB" id="A0A7Y9PG40"/>
<dbReference type="GO" id="GO:0004519">
    <property type="term" value="F:endonuclease activity"/>
    <property type="evidence" value="ECO:0007669"/>
    <property type="project" value="UniProtKB-KW"/>
</dbReference>
<keyword evidence="1" id="KW-0378">Hydrolase</keyword>
<accession>A0A7Y9PG40</accession>
<feature type="domain" description="HNH" evidence="2">
    <location>
        <begin position="112"/>
        <end position="146"/>
    </location>
</feature>
<dbReference type="GO" id="GO:0031297">
    <property type="term" value="P:replication fork processing"/>
    <property type="evidence" value="ECO:0007669"/>
    <property type="project" value="TreeGrafter"/>
</dbReference>
<proteinExistence type="predicted"/>
<comment type="caution">
    <text evidence="3">The sequence shown here is derived from an EMBL/GenBank/DDBJ whole genome shotgun (WGS) entry which is preliminary data.</text>
</comment>
<dbReference type="Proteomes" id="UP000589520">
    <property type="component" value="Unassembled WGS sequence"/>
</dbReference>
<evidence type="ECO:0000313" key="3">
    <source>
        <dbReference type="EMBL" id="NYF79283.1"/>
    </source>
</evidence>
<keyword evidence="3" id="KW-0540">Nuclease</keyword>
<evidence type="ECO:0000256" key="1">
    <source>
        <dbReference type="ARBA" id="ARBA00022801"/>
    </source>
</evidence>
<dbReference type="EMBL" id="JACCCW010000001">
    <property type="protein sequence ID" value="NYF79283.1"/>
    <property type="molecule type" value="Genomic_DNA"/>
</dbReference>
<sequence>MLPTRTLPGGRTTRRALSTGPNGLPLCRWCDLEILAKRRRTFCSDYCVHQHCLRTDPGYLRDQVFARDHGLCALCQADTVAIYNALKRSRGPARAAGLSLYGMKTITSRRSLWDADHILPVAEGGGQCDLSNLRTLCLPCHRETTAQLRLRLRKPNSANSPQKLPS</sequence>
<name>A0A7Y9PG40_9BACT</name>
<dbReference type="CDD" id="cd00085">
    <property type="entry name" value="HNHc"/>
    <property type="match status" value="1"/>
</dbReference>
<dbReference type="Gene3D" id="1.10.30.50">
    <property type="match status" value="1"/>
</dbReference>
<gene>
    <name evidence="3" type="ORF">HDF17_001570</name>
</gene>
<dbReference type="PANTHER" id="PTHR45766">
    <property type="entry name" value="DNA ANNEALING HELICASE AND ENDONUCLEASE ZRANB3 FAMILY MEMBER"/>
    <property type="match status" value="1"/>
</dbReference>
<dbReference type="GO" id="GO:0008270">
    <property type="term" value="F:zinc ion binding"/>
    <property type="evidence" value="ECO:0007669"/>
    <property type="project" value="InterPro"/>
</dbReference>